<feature type="signal peptide" evidence="1">
    <location>
        <begin position="1"/>
        <end position="22"/>
    </location>
</feature>
<feature type="chain" id="PRO_5046341475" evidence="1">
    <location>
        <begin position="23"/>
        <end position="325"/>
    </location>
</feature>
<proteinExistence type="predicted"/>
<keyword evidence="3" id="KW-1185">Reference proteome</keyword>
<evidence type="ECO:0000313" key="2">
    <source>
        <dbReference type="EMBL" id="KAK7436894.1"/>
    </source>
</evidence>
<comment type="caution">
    <text evidence="2">The sequence shown here is derived from an EMBL/GenBank/DDBJ whole genome shotgun (WGS) entry which is preliminary data.</text>
</comment>
<sequence>MKPFLPALSAFLLVLRIPEVRGQGNGDMVDCPPDYNPVQVPLGSGDWKCQMVDTICPGVQRDYIDAETGQSRCCGTAKKLVILEKRSRRGICCEANQIAQGNNCVNPNHSDDNHHNGNGPTDNGSCSNGRGCPRQPSGACALRAACGNSTHIGLEYGHCYNLVFSDGHQLGRGRFGATNEYIQDGYVQNIPFKVCKSTTDCGTGSVQNDDNFFLQDLLGSPDDPNALPGWNNAPGGMHTSMTIDPSTAGKFKGKSACSANCKCIMRLSGNPGGLGFACPATQPGITFWQNRQVTLDLQFVEVPCDGDFSKAPFQAKGGNCASCCH</sequence>
<keyword evidence="1" id="KW-0732">Signal</keyword>
<organism evidence="2 3">
    <name type="scientific">Marasmiellus scandens</name>
    <dbReference type="NCBI Taxonomy" id="2682957"/>
    <lineage>
        <taxon>Eukaryota</taxon>
        <taxon>Fungi</taxon>
        <taxon>Dikarya</taxon>
        <taxon>Basidiomycota</taxon>
        <taxon>Agaricomycotina</taxon>
        <taxon>Agaricomycetes</taxon>
        <taxon>Agaricomycetidae</taxon>
        <taxon>Agaricales</taxon>
        <taxon>Marasmiineae</taxon>
        <taxon>Omphalotaceae</taxon>
        <taxon>Marasmiellus</taxon>
    </lineage>
</organism>
<accession>A0ABR1IRA3</accession>
<protein>
    <submittedName>
        <fullName evidence="2">Uncharacterized protein</fullName>
    </submittedName>
</protein>
<reference evidence="2 3" key="1">
    <citation type="submission" date="2024-01" db="EMBL/GenBank/DDBJ databases">
        <title>A draft genome for the cacao thread blight pathogen Marasmiellus scandens.</title>
        <authorList>
            <person name="Baruah I.K."/>
            <person name="Leung J."/>
            <person name="Bukari Y."/>
            <person name="Amoako-Attah I."/>
            <person name="Meinhardt L.W."/>
            <person name="Bailey B.A."/>
            <person name="Cohen S.P."/>
        </authorList>
    </citation>
    <scope>NUCLEOTIDE SEQUENCE [LARGE SCALE GENOMIC DNA]</scope>
    <source>
        <strain evidence="2 3">GH-19</strain>
    </source>
</reference>
<gene>
    <name evidence="2" type="ORF">VKT23_018914</name>
</gene>
<evidence type="ECO:0000256" key="1">
    <source>
        <dbReference type="SAM" id="SignalP"/>
    </source>
</evidence>
<evidence type="ECO:0000313" key="3">
    <source>
        <dbReference type="Proteomes" id="UP001498398"/>
    </source>
</evidence>
<name>A0ABR1IRA3_9AGAR</name>
<dbReference type="Proteomes" id="UP001498398">
    <property type="component" value="Unassembled WGS sequence"/>
</dbReference>
<dbReference type="EMBL" id="JBANRG010000090">
    <property type="protein sequence ID" value="KAK7436894.1"/>
    <property type="molecule type" value="Genomic_DNA"/>
</dbReference>